<reference evidence="1" key="1">
    <citation type="submission" date="2014-09" db="EMBL/GenBank/DDBJ databases">
        <authorList>
            <person name="Magalhaes I.L.F."/>
            <person name="Oliveira U."/>
            <person name="Santos F.R."/>
            <person name="Vidigal T.H.D.A."/>
            <person name="Brescovit A.D."/>
            <person name="Santos A.J."/>
        </authorList>
    </citation>
    <scope>NUCLEOTIDE SEQUENCE</scope>
    <source>
        <tissue evidence="1">Shoot tissue taken approximately 20 cm above the soil surface</tissue>
    </source>
</reference>
<organism evidence="1">
    <name type="scientific">Arundo donax</name>
    <name type="common">Giant reed</name>
    <name type="synonym">Donax arundinaceus</name>
    <dbReference type="NCBI Taxonomy" id="35708"/>
    <lineage>
        <taxon>Eukaryota</taxon>
        <taxon>Viridiplantae</taxon>
        <taxon>Streptophyta</taxon>
        <taxon>Embryophyta</taxon>
        <taxon>Tracheophyta</taxon>
        <taxon>Spermatophyta</taxon>
        <taxon>Magnoliopsida</taxon>
        <taxon>Liliopsida</taxon>
        <taxon>Poales</taxon>
        <taxon>Poaceae</taxon>
        <taxon>PACMAD clade</taxon>
        <taxon>Arundinoideae</taxon>
        <taxon>Arundineae</taxon>
        <taxon>Arundo</taxon>
    </lineage>
</organism>
<accession>A0A0A9BD95</accession>
<reference evidence="1" key="2">
    <citation type="journal article" date="2015" name="Data Brief">
        <title>Shoot transcriptome of the giant reed, Arundo donax.</title>
        <authorList>
            <person name="Barrero R.A."/>
            <person name="Guerrero F.D."/>
            <person name="Moolhuijzen P."/>
            <person name="Goolsby J.A."/>
            <person name="Tidwell J."/>
            <person name="Bellgard S.E."/>
            <person name="Bellgard M.I."/>
        </authorList>
    </citation>
    <scope>NUCLEOTIDE SEQUENCE</scope>
    <source>
        <tissue evidence="1">Shoot tissue taken approximately 20 cm above the soil surface</tissue>
    </source>
</reference>
<protein>
    <submittedName>
        <fullName evidence="1">Uncharacterized protein</fullName>
    </submittedName>
</protein>
<dbReference type="EMBL" id="GBRH01238705">
    <property type="protein sequence ID" value="JAD59190.1"/>
    <property type="molecule type" value="Transcribed_RNA"/>
</dbReference>
<evidence type="ECO:0000313" key="1">
    <source>
        <dbReference type="EMBL" id="JAD59190.1"/>
    </source>
</evidence>
<proteinExistence type="predicted"/>
<sequence length="8" mass="1026">MKLRDNFC</sequence>
<name>A0A0A9BD95_ARUDO</name>